<keyword evidence="2" id="KW-1185">Reference proteome</keyword>
<dbReference type="AlphaFoldDB" id="A0A2U1JLD4"/>
<dbReference type="CDD" id="cd07818">
    <property type="entry name" value="SRPBCC_1"/>
    <property type="match status" value="1"/>
</dbReference>
<sequence>MKVLQKILFGLLGIIAFLLLIGLLLPKTYTVEREITIDSPKDSVFTYIKYLKNQNDFSVWAKLDPAMKKKFTGIDGTVGAISAWESQDKNVGIGEQEIIKITEGERIDFELRFKVPFESTDNAYMITKSDSSNQTKVTWGFNGTMAYPMNLMLPIMNMEEMLGKDLETGLKNLKFNLENK</sequence>
<dbReference type="Proteomes" id="UP000245618">
    <property type="component" value="Unassembled WGS sequence"/>
</dbReference>
<reference evidence="1 2" key="1">
    <citation type="submission" date="2018-04" db="EMBL/GenBank/DDBJ databases">
        <title>Flavobacterium sp. nov., isolated from glacier ice.</title>
        <authorList>
            <person name="Liu Q."/>
            <person name="Xin Y.-H."/>
        </authorList>
    </citation>
    <scope>NUCLEOTIDE SEQUENCE [LARGE SCALE GENOMIC DNA]</scope>
    <source>
        <strain evidence="1 2">LB2P30</strain>
    </source>
</reference>
<protein>
    <submittedName>
        <fullName evidence="1">Polyketide cyclase</fullName>
    </submittedName>
</protein>
<evidence type="ECO:0000313" key="2">
    <source>
        <dbReference type="Proteomes" id="UP000245618"/>
    </source>
</evidence>
<dbReference type="Pfam" id="PF10604">
    <property type="entry name" value="Polyketide_cyc2"/>
    <property type="match status" value="1"/>
</dbReference>
<proteinExistence type="predicted"/>
<dbReference type="SUPFAM" id="SSF55961">
    <property type="entry name" value="Bet v1-like"/>
    <property type="match status" value="1"/>
</dbReference>
<evidence type="ECO:0000313" key="1">
    <source>
        <dbReference type="EMBL" id="PWA05981.1"/>
    </source>
</evidence>
<dbReference type="RefSeq" id="WP_116764663.1">
    <property type="nucleotide sequence ID" value="NZ_QCZH01000030.1"/>
</dbReference>
<organism evidence="1 2">
    <name type="scientific">Flavobacterium laiguense</name>
    <dbReference type="NCBI Taxonomy" id="2169409"/>
    <lineage>
        <taxon>Bacteria</taxon>
        <taxon>Pseudomonadati</taxon>
        <taxon>Bacteroidota</taxon>
        <taxon>Flavobacteriia</taxon>
        <taxon>Flavobacteriales</taxon>
        <taxon>Flavobacteriaceae</taxon>
        <taxon>Flavobacterium</taxon>
    </lineage>
</organism>
<gene>
    <name evidence="1" type="ORF">DB891_16410</name>
</gene>
<dbReference type="OrthoDB" id="9807923at2"/>
<comment type="caution">
    <text evidence="1">The sequence shown here is derived from an EMBL/GenBank/DDBJ whole genome shotgun (WGS) entry which is preliminary data.</text>
</comment>
<dbReference type="EMBL" id="QCZH01000030">
    <property type="protein sequence ID" value="PWA05981.1"/>
    <property type="molecule type" value="Genomic_DNA"/>
</dbReference>
<accession>A0A2U1JLD4</accession>
<name>A0A2U1JLD4_9FLAO</name>
<dbReference type="Gene3D" id="3.30.530.20">
    <property type="match status" value="1"/>
</dbReference>
<dbReference type="InterPro" id="IPR019587">
    <property type="entry name" value="Polyketide_cyclase/dehydratase"/>
</dbReference>
<dbReference type="InterPro" id="IPR023393">
    <property type="entry name" value="START-like_dom_sf"/>
</dbReference>